<name>A0A410FTU6_BIPS1</name>
<accession>A0A410FTU6</accession>
<dbReference type="AlphaFoldDB" id="A0A410FTU6"/>
<keyword evidence="2" id="KW-0472">Membrane</keyword>
<evidence type="ECO:0000256" key="1">
    <source>
        <dbReference type="SAM" id="MobiDB-lite"/>
    </source>
</evidence>
<evidence type="ECO:0008006" key="5">
    <source>
        <dbReference type="Google" id="ProtNLM"/>
    </source>
</evidence>
<dbReference type="KEGG" id="bih:BIP78_0753"/>
<keyword evidence="2" id="KW-1133">Transmembrane helix</keyword>
<protein>
    <recommendedName>
        <fullName evidence="5">DUF3108 domain-containing protein</fullName>
    </recommendedName>
</protein>
<proteinExistence type="predicted"/>
<evidence type="ECO:0000313" key="3">
    <source>
        <dbReference type="EMBL" id="QAA76519.1"/>
    </source>
</evidence>
<gene>
    <name evidence="3" type="ORF">BIP78_0753</name>
</gene>
<feature type="region of interest" description="Disordered" evidence="1">
    <location>
        <begin position="36"/>
        <end position="59"/>
    </location>
</feature>
<feature type="transmembrane region" description="Helical" evidence="2">
    <location>
        <begin position="12"/>
        <end position="32"/>
    </location>
</feature>
<reference evidence="4" key="1">
    <citation type="submission" date="2018-12" db="EMBL/GenBank/DDBJ databases">
        <title>Complete genome sequence of an uncultured bacterium of the candidate phylum Bipolaricaulota.</title>
        <authorList>
            <person name="Kadnikov V.V."/>
            <person name="Mardanov A.V."/>
            <person name="Beletsky A.V."/>
            <person name="Frank Y.A."/>
            <person name="Karnachuk O.V."/>
            <person name="Ravin N.V."/>
        </authorList>
    </citation>
    <scope>NUCLEOTIDE SEQUENCE [LARGE SCALE GENOMIC DNA]</scope>
</reference>
<evidence type="ECO:0000256" key="2">
    <source>
        <dbReference type="SAM" id="Phobius"/>
    </source>
</evidence>
<organism evidence="3 4">
    <name type="scientific">Bipolaricaulis sibiricus</name>
    <dbReference type="NCBI Taxonomy" id="2501609"/>
    <lineage>
        <taxon>Bacteria</taxon>
        <taxon>Candidatus Bipolaricaulota</taxon>
        <taxon>Candidatus Bipolaricaulia</taxon>
        <taxon>Candidatus Bipolaricaulales</taxon>
        <taxon>Candidatus Bipolaricaulaceae</taxon>
        <taxon>Candidatus Bipolaricaulis</taxon>
    </lineage>
</organism>
<dbReference type="Proteomes" id="UP000287233">
    <property type="component" value="Chromosome"/>
</dbReference>
<dbReference type="EMBL" id="CP034928">
    <property type="protein sequence ID" value="QAA76519.1"/>
    <property type="molecule type" value="Genomic_DNA"/>
</dbReference>
<evidence type="ECO:0000313" key="4">
    <source>
        <dbReference type="Proteomes" id="UP000287233"/>
    </source>
</evidence>
<sequence>MVSRQRSRRRWLVIGGIVSIAAGVLLAFVRPWSPPPSVPKSEGIPAEWRTPPAPASPPALEVVDADEEEPLDAGAPAATAVRPLSDVLPVGYVQAGRLVYDLDGRRVAEEEYRLVRRNAATVNLTSSGRFFFRVLFVTVSVSFDQEIEWGPDLSPRSYTLEARGPLGFGNQRIAARVEGGVATVTVGNDERELPLPEGNALFAGTLAAYVVLPALYAARAEDGVLPLATIGVATGPGGRSGASTGGDGTGELRWHGVVEVDAGGTAVVLDRYWAQTGAFGGTLLARGSEFVALLGEGERVLTAFRADLFPRGVGPLGVRR</sequence>
<keyword evidence="2" id="KW-0812">Transmembrane</keyword>